<dbReference type="PANTHER" id="PTHR10622">
    <property type="entry name" value="HET DOMAIN-CONTAINING PROTEIN"/>
    <property type="match status" value="1"/>
</dbReference>
<evidence type="ECO:0000259" key="1">
    <source>
        <dbReference type="Pfam" id="PF06985"/>
    </source>
</evidence>
<sequence>MTMTLSDLAMRLLQRDDAGNYSLTQNLANKDAPPYAILSHTWGPDEVVFADIGKTPRDWQHKSGYEKIKFCANQARQDGLAYFWVDTCCIDKSDSIEL</sequence>
<feature type="domain" description="Heterokaryon incompatibility" evidence="1">
    <location>
        <begin position="35"/>
        <end position="95"/>
    </location>
</feature>
<evidence type="ECO:0000313" key="2">
    <source>
        <dbReference type="EMBL" id="CEO58037.1"/>
    </source>
</evidence>
<dbReference type="PANTHER" id="PTHR10622:SF11">
    <property type="entry name" value="HET-DOMAIN-CONTAINING PROTEIN"/>
    <property type="match status" value="1"/>
</dbReference>
<protein>
    <recommendedName>
        <fullName evidence="1">Heterokaryon incompatibility domain-containing protein</fullName>
    </recommendedName>
</protein>
<dbReference type="AlphaFoldDB" id="A0A0B7KR81"/>
<proteinExistence type="predicted"/>
<name>A0A0B7KR81_BIOOC</name>
<organism evidence="2">
    <name type="scientific">Bionectria ochroleuca</name>
    <name type="common">Gliocladium roseum</name>
    <dbReference type="NCBI Taxonomy" id="29856"/>
    <lineage>
        <taxon>Eukaryota</taxon>
        <taxon>Fungi</taxon>
        <taxon>Dikarya</taxon>
        <taxon>Ascomycota</taxon>
        <taxon>Pezizomycotina</taxon>
        <taxon>Sordariomycetes</taxon>
        <taxon>Hypocreomycetidae</taxon>
        <taxon>Hypocreales</taxon>
        <taxon>Bionectriaceae</taxon>
        <taxon>Clonostachys</taxon>
    </lineage>
</organism>
<gene>
    <name evidence="2" type="ORF">BN869_000014095_1</name>
</gene>
<accession>A0A0B7KR81</accession>
<reference evidence="2" key="1">
    <citation type="submission" date="2015-01" db="EMBL/GenBank/DDBJ databases">
        <authorList>
            <person name="Durling Mikael"/>
        </authorList>
    </citation>
    <scope>NUCLEOTIDE SEQUENCE</scope>
</reference>
<dbReference type="Pfam" id="PF06985">
    <property type="entry name" value="HET"/>
    <property type="match status" value="1"/>
</dbReference>
<dbReference type="InterPro" id="IPR010730">
    <property type="entry name" value="HET"/>
</dbReference>
<dbReference type="EMBL" id="CDPU01000249">
    <property type="protein sequence ID" value="CEO58037.1"/>
    <property type="molecule type" value="Genomic_DNA"/>
</dbReference>